<accession>A0A8K0S5W1</accession>
<organism evidence="8 9">
    <name type="scientific">Fusarium tricinctum</name>
    <dbReference type="NCBI Taxonomy" id="61284"/>
    <lineage>
        <taxon>Eukaryota</taxon>
        <taxon>Fungi</taxon>
        <taxon>Dikarya</taxon>
        <taxon>Ascomycota</taxon>
        <taxon>Pezizomycotina</taxon>
        <taxon>Sordariomycetes</taxon>
        <taxon>Hypocreomycetidae</taxon>
        <taxon>Hypocreales</taxon>
        <taxon>Nectriaceae</taxon>
        <taxon>Fusarium</taxon>
        <taxon>Fusarium tricinctum species complex</taxon>
    </lineage>
</organism>
<dbReference type="GO" id="GO:0020037">
    <property type="term" value="F:heme binding"/>
    <property type="evidence" value="ECO:0007669"/>
    <property type="project" value="InterPro"/>
</dbReference>
<evidence type="ECO:0000256" key="3">
    <source>
        <dbReference type="ARBA" id="ARBA00022617"/>
    </source>
</evidence>
<dbReference type="AlphaFoldDB" id="A0A8K0S5W1"/>
<gene>
    <name evidence="8" type="ORF">BKA59DRAFT_506888</name>
</gene>
<evidence type="ECO:0000313" key="8">
    <source>
        <dbReference type="EMBL" id="KAH7255973.1"/>
    </source>
</evidence>
<keyword evidence="6" id="KW-0408">Iron</keyword>
<evidence type="ECO:0000256" key="5">
    <source>
        <dbReference type="ARBA" id="ARBA00023002"/>
    </source>
</evidence>
<name>A0A8K0S5W1_9HYPO</name>
<dbReference type="InterPro" id="IPR036396">
    <property type="entry name" value="Cyt_P450_sf"/>
</dbReference>
<evidence type="ECO:0000256" key="2">
    <source>
        <dbReference type="ARBA" id="ARBA00010617"/>
    </source>
</evidence>
<dbReference type="PANTHER" id="PTHR46206:SF2">
    <property type="entry name" value="CYTOCHROME P450 MONOOXYGENASE AUSG-RELATED"/>
    <property type="match status" value="1"/>
</dbReference>
<dbReference type="SUPFAM" id="SSF48264">
    <property type="entry name" value="Cytochrome P450"/>
    <property type="match status" value="1"/>
</dbReference>
<dbReference type="Proteomes" id="UP000813427">
    <property type="component" value="Unassembled WGS sequence"/>
</dbReference>
<dbReference type="EMBL" id="JAGPXF010000002">
    <property type="protein sequence ID" value="KAH7255973.1"/>
    <property type="molecule type" value="Genomic_DNA"/>
</dbReference>
<reference evidence="8" key="1">
    <citation type="journal article" date="2021" name="Nat. Commun.">
        <title>Genetic determinants of endophytism in the Arabidopsis root mycobiome.</title>
        <authorList>
            <person name="Mesny F."/>
            <person name="Miyauchi S."/>
            <person name="Thiergart T."/>
            <person name="Pickel B."/>
            <person name="Atanasova L."/>
            <person name="Karlsson M."/>
            <person name="Huettel B."/>
            <person name="Barry K.W."/>
            <person name="Haridas S."/>
            <person name="Chen C."/>
            <person name="Bauer D."/>
            <person name="Andreopoulos W."/>
            <person name="Pangilinan J."/>
            <person name="LaButti K."/>
            <person name="Riley R."/>
            <person name="Lipzen A."/>
            <person name="Clum A."/>
            <person name="Drula E."/>
            <person name="Henrissat B."/>
            <person name="Kohler A."/>
            <person name="Grigoriev I.V."/>
            <person name="Martin F.M."/>
            <person name="Hacquard S."/>
        </authorList>
    </citation>
    <scope>NUCLEOTIDE SEQUENCE</scope>
    <source>
        <strain evidence="8">MPI-SDFR-AT-0068</strain>
    </source>
</reference>
<evidence type="ECO:0000256" key="7">
    <source>
        <dbReference type="ARBA" id="ARBA00023033"/>
    </source>
</evidence>
<protein>
    <submittedName>
        <fullName evidence="8">Uncharacterized protein</fullName>
    </submittedName>
</protein>
<keyword evidence="5" id="KW-0560">Oxidoreductase</keyword>
<dbReference type="OrthoDB" id="1844152at2759"/>
<comment type="caution">
    <text evidence="8">The sequence shown here is derived from an EMBL/GenBank/DDBJ whole genome shotgun (WGS) entry which is preliminary data.</text>
</comment>
<proteinExistence type="inferred from homology"/>
<dbReference type="GO" id="GO:0016705">
    <property type="term" value="F:oxidoreductase activity, acting on paired donors, with incorporation or reduction of molecular oxygen"/>
    <property type="evidence" value="ECO:0007669"/>
    <property type="project" value="InterPro"/>
</dbReference>
<keyword evidence="3" id="KW-0349">Heme</keyword>
<evidence type="ECO:0000256" key="4">
    <source>
        <dbReference type="ARBA" id="ARBA00022723"/>
    </source>
</evidence>
<dbReference type="PANTHER" id="PTHR46206">
    <property type="entry name" value="CYTOCHROME P450"/>
    <property type="match status" value="1"/>
</dbReference>
<keyword evidence="4" id="KW-0479">Metal-binding</keyword>
<sequence length="116" mass="13475">MYVWHPWIRNIVQWRLPYASACRAGLKRVRQMVNNVVEKRRQEVEAATQRGQQPPEYYDAIAWTLESSAANVFEPEVLRQVLIEIARRPEYVEPLREEIEGAIVDDKITAALLASL</sequence>
<keyword evidence="9" id="KW-1185">Reference proteome</keyword>
<keyword evidence="7" id="KW-0503">Monooxygenase</keyword>
<evidence type="ECO:0000256" key="6">
    <source>
        <dbReference type="ARBA" id="ARBA00023004"/>
    </source>
</evidence>
<dbReference type="GO" id="GO:0005506">
    <property type="term" value="F:iron ion binding"/>
    <property type="evidence" value="ECO:0007669"/>
    <property type="project" value="InterPro"/>
</dbReference>
<evidence type="ECO:0000313" key="9">
    <source>
        <dbReference type="Proteomes" id="UP000813427"/>
    </source>
</evidence>
<dbReference type="GO" id="GO:0004497">
    <property type="term" value="F:monooxygenase activity"/>
    <property type="evidence" value="ECO:0007669"/>
    <property type="project" value="UniProtKB-KW"/>
</dbReference>
<comment type="similarity">
    <text evidence="2">Belongs to the cytochrome P450 family.</text>
</comment>
<evidence type="ECO:0000256" key="1">
    <source>
        <dbReference type="ARBA" id="ARBA00001971"/>
    </source>
</evidence>
<comment type="cofactor">
    <cofactor evidence="1">
        <name>heme</name>
        <dbReference type="ChEBI" id="CHEBI:30413"/>
    </cofactor>
</comment>